<feature type="region of interest" description="Disordered" evidence="1">
    <location>
        <begin position="1"/>
        <end position="27"/>
    </location>
</feature>
<dbReference type="Gramene" id="OMERI10G05010.1">
    <property type="protein sequence ID" value="OMERI10G05010.1"/>
    <property type="gene ID" value="OMERI10G05010"/>
</dbReference>
<organism evidence="2">
    <name type="scientific">Oryza meridionalis</name>
    <dbReference type="NCBI Taxonomy" id="40149"/>
    <lineage>
        <taxon>Eukaryota</taxon>
        <taxon>Viridiplantae</taxon>
        <taxon>Streptophyta</taxon>
        <taxon>Embryophyta</taxon>
        <taxon>Tracheophyta</taxon>
        <taxon>Spermatophyta</taxon>
        <taxon>Magnoliopsida</taxon>
        <taxon>Liliopsida</taxon>
        <taxon>Poales</taxon>
        <taxon>Poaceae</taxon>
        <taxon>BOP clade</taxon>
        <taxon>Oryzoideae</taxon>
        <taxon>Oryzeae</taxon>
        <taxon>Oryzinae</taxon>
        <taxon>Oryza</taxon>
    </lineage>
</organism>
<accession>A0A0E0EWX4</accession>
<evidence type="ECO:0000256" key="1">
    <source>
        <dbReference type="SAM" id="MobiDB-lite"/>
    </source>
</evidence>
<feature type="compositionally biased region" description="Polar residues" evidence="1">
    <location>
        <begin position="1"/>
        <end position="19"/>
    </location>
</feature>
<reference evidence="2" key="2">
    <citation type="submission" date="2018-05" db="EMBL/GenBank/DDBJ databases">
        <title>OmerRS3 (Oryza meridionalis Reference Sequence Version 3).</title>
        <authorList>
            <person name="Zhang J."/>
            <person name="Kudrna D."/>
            <person name="Lee S."/>
            <person name="Talag J."/>
            <person name="Welchert J."/>
            <person name="Wing R.A."/>
        </authorList>
    </citation>
    <scope>NUCLEOTIDE SEQUENCE [LARGE SCALE GENOMIC DNA]</scope>
    <source>
        <strain evidence="2">cv. OR44</strain>
    </source>
</reference>
<evidence type="ECO:0000313" key="2">
    <source>
        <dbReference type="EnsemblPlants" id="OMERI10G05010.1"/>
    </source>
</evidence>
<dbReference type="EnsemblPlants" id="OMERI10G05010.1">
    <property type="protein sequence ID" value="OMERI10G05010.1"/>
    <property type="gene ID" value="OMERI10G05010"/>
</dbReference>
<dbReference type="AlphaFoldDB" id="A0A0E0EWX4"/>
<evidence type="ECO:0000313" key="3">
    <source>
        <dbReference type="Proteomes" id="UP000008021"/>
    </source>
</evidence>
<feature type="region of interest" description="Disordered" evidence="1">
    <location>
        <begin position="93"/>
        <end position="113"/>
    </location>
</feature>
<name>A0A0E0EWX4_9ORYZ</name>
<proteinExistence type="predicted"/>
<sequence length="134" mass="13928">MLAGRSNSGGKSCHTNSSGERGKGRTWCRGSRLAEGCVHTVKHEPEILGGGGGGREEEPALGKKGGGASGGEDICTCTGEKRRRRRWIRLKAAAPTDAVRGGGGAGVRGERPRCSLREEDEALAAQAWGIQSTS</sequence>
<dbReference type="HOGENOM" id="CLU_1899515_0_0_1"/>
<protein>
    <submittedName>
        <fullName evidence="2">Uncharacterized protein</fullName>
    </submittedName>
</protein>
<keyword evidence="3" id="KW-1185">Reference proteome</keyword>
<reference evidence="2" key="1">
    <citation type="submission" date="2015-04" db="UniProtKB">
        <authorList>
            <consortium name="EnsemblPlants"/>
        </authorList>
    </citation>
    <scope>IDENTIFICATION</scope>
</reference>
<feature type="region of interest" description="Disordered" evidence="1">
    <location>
        <begin position="44"/>
        <end position="75"/>
    </location>
</feature>
<dbReference type="Proteomes" id="UP000008021">
    <property type="component" value="Chromosome 10"/>
</dbReference>